<accession>A0ACC0KTH4</accession>
<proteinExistence type="predicted"/>
<evidence type="ECO:0000313" key="1">
    <source>
        <dbReference type="EMBL" id="KAI8439580.1"/>
    </source>
</evidence>
<evidence type="ECO:0000313" key="2">
    <source>
        <dbReference type="Proteomes" id="UP001064048"/>
    </source>
</evidence>
<protein>
    <submittedName>
        <fullName evidence="1">Uncharacterized protein</fullName>
    </submittedName>
</protein>
<sequence length="198" mass="23116">MNTIRGRKTKRGRRGQERVEELVLPDQPGVPLPAPREEPYQQAPLRSNRCTRSDPVGLNERPTHQESHIVQKISIGTGHTEVLKDRYDRVDWLNYDTATRTLLRAVFSSFILASRTLTGYLPYPPHGRTLRLKKSAVNDIIVEVTRRFRVCSACVKRVIVAKCFEECMFRRGLEQRWIDIEREVRLRYTIMFHPRAFG</sequence>
<dbReference type="Proteomes" id="UP001064048">
    <property type="component" value="Chromosome 23"/>
</dbReference>
<comment type="caution">
    <text evidence="1">The sequence shown here is derived from an EMBL/GenBank/DDBJ whole genome shotgun (WGS) entry which is preliminary data.</text>
</comment>
<organism evidence="1 2">
    <name type="scientific">Choristoneura fumiferana</name>
    <name type="common">Spruce budworm moth</name>
    <name type="synonym">Archips fumiferana</name>
    <dbReference type="NCBI Taxonomy" id="7141"/>
    <lineage>
        <taxon>Eukaryota</taxon>
        <taxon>Metazoa</taxon>
        <taxon>Ecdysozoa</taxon>
        <taxon>Arthropoda</taxon>
        <taxon>Hexapoda</taxon>
        <taxon>Insecta</taxon>
        <taxon>Pterygota</taxon>
        <taxon>Neoptera</taxon>
        <taxon>Endopterygota</taxon>
        <taxon>Lepidoptera</taxon>
        <taxon>Glossata</taxon>
        <taxon>Ditrysia</taxon>
        <taxon>Tortricoidea</taxon>
        <taxon>Tortricidae</taxon>
        <taxon>Tortricinae</taxon>
        <taxon>Choristoneura</taxon>
    </lineage>
</organism>
<dbReference type="EMBL" id="CM046123">
    <property type="protein sequence ID" value="KAI8439580.1"/>
    <property type="molecule type" value="Genomic_DNA"/>
</dbReference>
<keyword evidence="2" id="KW-1185">Reference proteome</keyword>
<reference evidence="1 2" key="1">
    <citation type="journal article" date="2022" name="Genome Biol. Evol.">
        <title>The Spruce Budworm Genome: Reconstructing the Evolutionary History of Antifreeze Proteins.</title>
        <authorList>
            <person name="Beliveau C."/>
            <person name="Gagne P."/>
            <person name="Picq S."/>
            <person name="Vernygora O."/>
            <person name="Keeling C.I."/>
            <person name="Pinkney K."/>
            <person name="Doucet D."/>
            <person name="Wen F."/>
            <person name="Johnston J.S."/>
            <person name="Maaroufi H."/>
            <person name="Boyle B."/>
            <person name="Laroche J."/>
            <person name="Dewar K."/>
            <person name="Juretic N."/>
            <person name="Blackburn G."/>
            <person name="Nisole A."/>
            <person name="Brunet B."/>
            <person name="Brandao M."/>
            <person name="Lumley L."/>
            <person name="Duan J."/>
            <person name="Quan G."/>
            <person name="Lucarotti C.J."/>
            <person name="Roe A.D."/>
            <person name="Sperling F.A.H."/>
            <person name="Levesque R.C."/>
            <person name="Cusson M."/>
        </authorList>
    </citation>
    <scope>NUCLEOTIDE SEQUENCE [LARGE SCALE GENOMIC DNA]</scope>
    <source>
        <strain evidence="1">Glfc:IPQL:Cfum</strain>
    </source>
</reference>
<name>A0ACC0KTH4_CHOFU</name>
<gene>
    <name evidence="1" type="ORF">MSG28_013307</name>
</gene>